<dbReference type="Proteomes" id="UP000244168">
    <property type="component" value="Unassembled WGS sequence"/>
</dbReference>
<protein>
    <recommendedName>
        <fullName evidence="3">GAF domain-containing protein</fullName>
    </recommendedName>
</protein>
<proteinExistence type="predicted"/>
<gene>
    <name evidence="1" type="ORF">C8P68_10816</name>
</gene>
<sequence>MKLPAFPDSPYRIEFSFYPLIERLEKVAAQSDGAEAIEARELLAEIAKHPELRNGIEQMEQITDNAPLIHRLLKDIFPTALTFNEIKAVCLPYIELIFNHTERFKKILNAAGPDFTFAIRDFDQHQSYITSCCLILNELYGTKFDFSRPLFYDIPNAEGIIKHYRILYNADFLEIVPNGEPPLLTPEEIDNLLDNYHDLKLWKSKFPKESYTLKGFAIMNLVDATVENAVSILKGKLLNPAKYSSLKNDLETIFRSIFNVNSIRVGFTSYLNEENKFTPAAFTHRIQSYMLSENISCKCDEMLMPSSFETLIVKEQYLAVSDGVALSKQYPESKLLKHFVKQKIKSFILAPIVKNGVLLGVLEVVSLEKRALHSVNANKLGIVMPYITDTIDRAITEYHNQIQAVIQNEYTTIHPSVQWKFRHEAKKFIQNRQMGNEYVLKEIVFEEVHPLYGQIDIRGSSDVRNYSVQKDIHNQLNILIPLMQKFNLSNDEALLEDMRDLGEFAQILTDFSLPVRTDKEEHIHHLIETRINPMLRRAQQEGHELAGEIEGYFDQLDKELGEFFHYRRQYDASVSIINQKLTLLLDEKQKDAQAIFPHYYERFKTDGVEHNLYIGASIMPTKRFQDEYVRKLRLWQLQTLCEMEYKHHKIKPMLPYPLEVTTLILAFNSTLSIRFRMDEKHFDVDGTYNARFAMVKKRIDKAHIAGTQERIVDVGKITIVYANEADEAEYLQYIATMQAKNILGKTIEHLEVEELPGVIGLKALRVDIIHPQARAV</sequence>
<dbReference type="EMBL" id="QAOQ01000008">
    <property type="protein sequence ID" value="PTQ93554.1"/>
    <property type="molecule type" value="Genomic_DNA"/>
</dbReference>
<dbReference type="OrthoDB" id="627374at2"/>
<evidence type="ECO:0000313" key="1">
    <source>
        <dbReference type="EMBL" id="PTQ93554.1"/>
    </source>
</evidence>
<evidence type="ECO:0008006" key="3">
    <source>
        <dbReference type="Google" id="ProtNLM"/>
    </source>
</evidence>
<keyword evidence="2" id="KW-1185">Reference proteome</keyword>
<comment type="caution">
    <text evidence="1">The sequence shown here is derived from an EMBL/GenBank/DDBJ whole genome shotgun (WGS) entry which is preliminary data.</text>
</comment>
<name>A0A2T5J5N2_9SPHI</name>
<dbReference type="SUPFAM" id="SSF55781">
    <property type="entry name" value="GAF domain-like"/>
    <property type="match status" value="1"/>
</dbReference>
<dbReference type="AlphaFoldDB" id="A0A2T5J5N2"/>
<organism evidence="1 2">
    <name type="scientific">Mucilaginibacter yixingensis</name>
    <dbReference type="NCBI Taxonomy" id="1295612"/>
    <lineage>
        <taxon>Bacteria</taxon>
        <taxon>Pseudomonadati</taxon>
        <taxon>Bacteroidota</taxon>
        <taxon>Sphingobacteriia</taxon>
        <taxon>Sphingobacteriales</taxon>
        <taxon>Sphingobacteriaceae</taxon>
        <taxon>Mucilaginibacter</taxon>
    </lineage>
</organism>
<dbReference type="RefSeq" id="WP_107830687.1">
    <property type="nucleotide sequence ID" value="NZ_CP160205.1"/>
</dbReference>
<evidence type="ECO:0000313" key="2">
    <source>
        <dbReference type="Proteomes" id="UP000244168"/>
    </source>
</evidence>
<reference evidence="1 2" key="1">
    <citation type="submission" date="2018-04" db="EMBL/GenBank/DDBJ databases">
        <title>Genomic Encyclopedia of Archaeal and Bacterial Type Strains, Phase II (KMG-II): from individual species to whole genera.</title>
        <authorList>
            <person name="Goeker M."/>
        </authorList>
    </citation>
    <scope>NUCLEOTIDE SEQUENCE [LARGE SCALE GENOMIC DNA]</scope>
    <source>
        <strain evidence="1 2">DSM 26809</strain>
    </source>
</reference>
<accession>A0A2T5J5N2</accession>